<feature type="domain" description="Bacterial sugar transferase" evidence="4">
    <location>
        <begin position="53"/>
        <end position="239"/>
    </location>
</feature>
<dbReference type="InterPro" id="IPR003362">
    <property type="entry name" value="Bact_transf"/>
</dbReference>
<keyword evidence="2" id="KW-0270">Exopolysaccharide synthesis</keyword>
<dbReference type="KEGG" id="yti:FNA67_09140"/>
<evidence type="ECO:0000256" key="2">
    <source>
        <dbReference type="ARBA" id="ARBA00023169"/>
    </source>
</evidence>
<dbReference type="GO" id="GO:0000271">
    <property type="term" value="P:polysaccharide biosynthetic process"/>
    <property type="evidence" value="ECO:0007669"/>
    <property type="project" value="UniProtKB-KW"/>
</dbReference>
<comment type="similarity">
    <text evidence="1">Belongs to the bacterial sugar transferase family.</text>
</comment>
<evidence type="ECO:0000256" key="3">
    <source>
        <dbReference type="SAM" id="Phobius"/>
    </source>
</evidence>
<dbReference type="GO" id="GO:0016780">
    <property type="term" value="F:phosphotransferase activity, for other substituted phosphate groups"/>
    <property type="evidence" value="ECO:0007669"/>
    <property type="project" value="TreeGrafter"/>
</dbReference>
<keyword evidence="3" id="KW-0812">Transmembrane</keyword>
<dbReference type="Pfam" id="PF02397">
    <property type="entry name" value="Bac_transf"/>
    <property type="match status" value="1"/>
</dbReference>
<evidence type="ECO:0000313" key="6">
    <source>
        <dbReference type="Proteomes" id="UP000321062"/>
    </source>
</evidence>
<gene>
    <name evidence="5" type="ORF">FNA67_09140</name>
</gene>
<keyword evidence="6" id="KW-1185">Reference proteome</keyword>
<dbReference type="Proteomes" id="UP000321062">
    <property type="component" value="Chromosome"/>
</dbReference>
<evidence type="ECO:0000259" key="4">
    <source>
        <dbReference type="Pfam" id="PF02397"/>
    </source>
</evidence>
<dbReference type="OrthoDB" id="9808602at2"/>
<evidence type="ECO:0000256" key="1">
    <source>
        <dbReference type="ARBA" id="ARBA00006464"/>
    </source>
</evidence>
<dbReference type="PANTHER" id="PTHR30576:SF0">
    <property type="entry name" value="UNDECAPRENYL-PHOSPHATE N-ACETYLGALACTOSAMINYL 1-PHOSPHATE TRANSFERASE-RELATED"/>
    <property type="match status" value="1"/>
</dbReference>
<protein>
    <submittedName>
        <fullName evidence="5">Sugar transferase</fullName>
    </submittedName>
</protein>
<dbReference type="PANTHER" id="PTHR30576">
    <property type="entry name" value="COLANIC BIOSYNTHESIS UDP-GLUCOSE LIPID CARRIER TRANSFERASE"/>
    <property type="match status" value="1"/>
</dbReference>
<organism evidence="5 6">
    <name type="scientific">Paradevosia tibetensis</name>
    <dbReference type="NCBI Taxonomy" id="1447062"/>
    <lineage>
        <taxon>Bacteria</taxon>
        <taxon>Pseudomonadati</taxon>
        <taxon>Pseudomonadota</taxon>
        <taxon>Alphaproteobacteria</taxon>
        <taxon>Hyphomicrobiales</taxon>
        <taxon>Devosiaceae</taxon>
        <taxon>Paradevosia</taxon>
    </lineage>
</organism>
<keyword evidence="3" id="KW-1133">Transmembrane helix</keyword>
<reference evidence="5 6" key="1">
    <citation type="journal article" date="2015" name="Int. J. Syst. Evol. Microbiol.">
        <title>Youhaiella tibetensis gen. nov., sp. nov., isolated from subsurface sediment.</title>
        <authorList>
            <person name="Wang Y.X."/>
            <person name="Huang F.Q."/>
            <person name="Nogi Y."/>
            <person name="Pang S.J."/>
            <person name="Wang P.K."/>
            <person name="Lv J."/>
        </authorList>
    </citation>
    <scope>NUCLEOTIDE SEQUENCE [LARGE SCALE GENOMIC DNA]</scope>
    <source>
        <strain evidence="6">fig4</strain>
    </source>
</reference>
<proteinExistence type="inferred from homology"/>
<name>A0A5B9DM85_9HYPH</name>
<evidence type="ECO:0000313" key="5">
    <source>
        <dbReference type="EMBL" id="QEE20327.1"/>
    </source>
</evidence>
<sequence length="248" mass="27406">MAWHRDFLRVTRIDLRRKLPGVGVLMTLVGQATVTREESPARAVGLRSRAFVKRLLDLVLAILGLIALSPLLVVISVAIRLDTPGPAFFRQVRVGRNGQPFLIIKFRTLRIEGADPTGLALVAEGDGRLTGLGHFLRRTSLDELPQLLNVVMGDMALVGPRPHVPGMLVCGEPYEVVVPDYTRRHAVRPGLTGWAQIAGLRGPVTDVAHARARTEHDLAYIRSQSLALDLKIIGLTVWREVILRIVRR</sequence>
<keyword evidence="5" id="KW-0808">Transferase</keyword>
<accession>A0A5B9DM85</accession>
<dbReference type="AlphaFoldDB" id="A0A5B9DM85"/>
<dbReference type="EMBL" id="CP041690">
    <property type="protein sequence ID" value="QEE20327.1"/>
    <property type="molecule type" value="Genomic_DNA"/>
</dbReference>
<keyword evidence="3" id="KW-0472">Membrane</keyword>
<feature type="transmembrane region" description="Helical" evidence="3">
    <location>
        <begin position="55"/>
        <end position="79"/>
    </location>
</feature>